<feature type="domain" description="TLDc" evidence="2">
    <location>
        <begin position="77"/>
        <end position="142"/>
    </location>
</feature>
<dbReference type="STRING" id="240159.A0A4U5U2I4"/>
<evidence type="ECO:0000313" key="4">
    <source>
        <dbReference type="Proteomes" id="UP000298787"/>
    </source>
</evidence>
<name>A0A4U5U2I4_COLLU</name>
<evidence type="ECO:0000313" key="3">
    <source>
        <dbReference type="EMBL" id="TKS68000.1"/>
    </source>
</evidence>
<dbReference type="PANTHER" id="PTHR23354">
    <property type="entry name" value="NUCLEOLAR PROTEIN 7/ESTROGEN RECEPTOR COACTIVATOR-RELATED"/>
    <property type="match status" value="1"/>
</dbReference>
<proteinExistence type="predicted"/>
<gene>
    <name evidence="3" type="ORF">D9C73_002060</name>
</gene>
<sequence length="154" mass="16750">MERYQQAMVNIMTRRASPQLPRANNGPSCEISSRSCCSITSTTTLTCPAGTPQDPSYLTIPFTAPSEEPMTAKEPKRPKEQEASMFIAGSDSQLIIGGDGGHALRLQEDLEGGCSEPCDTFKSIPLCKRHFKVQALEVWGIQNSISLSPSFPTQ</sequence>
<protein>
    <submittedName>
        <fullName evidence="3">TBC1 domain family member 24</fullName>
    </submittedName>
</protein>
<feature type="region of interest" description="Disordered" evidence="1">
    <location>
        <begin position="62"/>
        <end position="82"/>
    </location>
</feature>
<organism evidence="3 4">
    <name type="scientific">Collichthys lucidus</name>
    <name type="common">Big head croaker</name>
    <name type="synonym">Sciaena lucida</name>
    <dbReference type="NCBI Taxonomy" id="240159"/>
    <lineage>
        <taxon>Eukaryota</taxon>
        <taxon>Metazoa</taxon>
        <taxon>Chordata</taxon>
        <taxon>Craniata</taxon>
        <taxon>Vertebrata</taxon>
        <taxon>Euteleostomi</taxon>
        <taxon>Actinopterygii</taxon>
        <taxon>Neopterygii</taxon>
        <taxon>Teleostei</taxon>
        <taxon>Neoteleostei</taxon>
        <taxon>Acanthomorphata</taxon>
        <taxon>Eupercaria</taxon>
        <taxon>Sciaenidae</taxon>
        <taxon>Collichthys</taxon>
    </lineage>
</organism>
<keyword evidence="4" id="KW-1185">Reference proteome</keyword>
<dbReference type="EMBL" id="CM014080">
    <property type="protein sequence ID" value="TKS68000.1"/>
    <property type="molecule type" value="Genomic_DNA"/>
</dbReference>
<dbReference type="PANTHER" id="PTHR23354:SF122">
    <property type="entry name" value="GTPASE-ACTIVATING PROTEIN SKYWALKER"/>
    <property type="match status" value="1"/>
</dbReference>
<accession>A0A4U5U2I4</accession>
<dbReference type="Proteomes" id="UP000298787">
    <property type="component" value="Chromosome 3"/>
</dbReference>
<reference evidence="3 4" key="1">
    <citation type="submission" date="2019-01" db="EMBL/GenBank/DDBJ databases">
        <title>Genome Assembly of Collichthys lucidus.</title>
        <authorList>
            <person name="Cai M."/>
            <person name="Xiao S."/>
        </authorList>
    </citation>
    <scope>NUCLEOTIDE SEQUENCE [LARGE SCALE GENOMIC DNA]</scope>
    <source>
        <strain evidence="3">JT15FE1705JMU</strain>
        <tissue evidence="3">Muscle</tissue>
    </source>
</reference>
<dbReference type="InterPro" id="IPR006571">
    <property type="entry name" value="TLDc_dom"/>
</dbReference>
<dbReference type="AlphaFoldDB" id="A0A4U5U2I4"/>
<evidence type="ECO:0000256" key="1">
    <source>
        <dbReference type="SAM" id="MobiDB-lite"/>
    </source>
</evidence>
<feature type="compositionally biased region" description="Basic and acidic residues" evidence="1">
    <location>
        <begin position="70"/>
        <end position="82"/>
    </location>
</feature>
<dbReference type="Pfam" id="PF07534">
    <property type="entry name" value="TLD"/>
    <property type="match status" value="1"/>
</dbReference>
<evidence type="ECO:0000259" key="2">
    <source>
        <dbReference type="Pfam" id="PF07534"/>
    </source>
</evidence>